<feature type="transmembrane region" description="Helical" evidence="5">
    <location>
        <begin position="141"/>
        <end position="165"/>
    </location>
</feature>
<evidence type="ECO:0000256" key="3">
    <source>
        <dbReference type="ARBA" id="ARBA00022989"/>
    </source>
</evidence>
<comment type="similarity">
    <text evidence="5">Belongs to the binding-protein-dependent transport system permease family.</text>
</comment>
<evidence type="ECO:0000256" key="1">
    <source>
        <dbReference type="ARBA" id="ARBA00004651"/>
    </source>
</evidence>
<feature type="transmembrane region" description="Helical" evidence="5">
    <location>
        <begin position="204"/>
        <end position="225"/>
    </location>
</feature>
<feature type="transmembrane region" description="Helical" evidence="5">
    <location>
        <begin position="172"/>
        <end position="192"/>
    </location>
</feature>
<dbReference type="PANTHER" id="PTHR43839:SF1">
    <property type="entry name" value="OPPC IN A BINDING PROTEIN-DEPENDENT TRANSPORT SYSTEM"/>
    <property type="match status" value="1"/>
</dbReference>
<keyword evidence="3 5" id="KW-1133">Transmembrane helix</keyword>
<accession>D6SPE9</accession>
<dbReference type="PROSITE" id="PS50928">
    <property type="entry name" value="ABC_TM1"/>
    <property type="match status" value="1"/>
</dbReference>
<reference evidence="7" key="1">
    <citation type="submission" date="2010-05" db="EMBL/GenBank/DDBJ databases">
        <title>The draft genome of Desulfonatronospira thiodismutans ASO3-1.</title>
        <authorList>
            <consortium name="US DOE Joint Genome Institute (JGI-PGF)"/>
            <person name="Lucas S."/>
            <person name="Copeland A."/>
            <person name="Lapidus A."/>
            <person name="Cheng J.-F."/>
            <person name="Bruce D."/>
            <person name="Goodwin L."/>
            <person name="Pitluck S."/>
            <person name="Chertkov O."/>
            <person name="Brettin T."/>
            <person name="Detter J.C."/>
            <person name="Han C."/>
            <person name="Land M.L."/>
            <person name="Hauser L."/>
            <person name="Kyrpides N."/>
            <person name="Mikhailova N."/>
            <person name="Muyzer G."/>
            <person name="Woyke T."/>
        </authorList>
    </citation>
    <scope>NUCLEOTIDE SEQUENCE [LARGE SCALE GENOMIC DNA]</scope>
    <source>
        <strain evidence="7">ASO3-1</strain>
    </source>
</reference>
<keyword evidence="2 5" id="KW-0812">Transmembrane</keyword>
<protein>
    <submittedName>
        <fullName evidence="7">Binding-protein-dependent transport systems inner membrane component</fullName>
    </submittedName>
</protein>
<feature type="domain" description="ABC transmembrane type-1" evidence="6">
    <location>
        <begin position="137"/>
        <end position="334"/>
    </location>
</feature>
<dbReference type="InterPro" id="IPR025966">
    <property type="entry name" value="OppC_N"/>
</dbReference>
<evidence type="ECO:0000259" key="6">
    <source>
        <dbReference type="PROSITE" id="PS50928"/>
    </source>
</evidence>
<dbReference type="CDD" id="cd06261">
    <property type="entry name" value="TM_PBP2"/>
    <property type="match status" value="1"/>
</dbReference>
<dbReference type="GO" id="GO:0055085">
    <property type="term" value="P:transmembrane transport"/>
    <property type="evidence" value="ECO:0007669"/>
    <property type="project" value="InterPro"/>
</dbReference>
<dbReference type="eggNOG" id="COG1173">
    <property type="taxonomic scope" value="Bacteria"/>
</dbReference>
<dbReference type="GO" id="GO:0005886">
    <property type="term" value="C:plasma membrane"/>
    <property type="evidence" value="ECO:0007669"/>
    <property type="project" value="UniProtKB-SubCell"/>
</dbReference>
<name>D6SPE9_9BACT</name>
<keyword evidence="5" id="KW-0813">Transport</keyword>
<dbReference type="OrthoDB" id="9783218at2"/>
<keyword evidence="8" id="KW-1185">Reference proteome</keyword>
<evidence type="ECO:0000313" key="8">
    <source>
        <dbReference type="Proteomes" id="UP000005496"/>
    </source>
</evidence>
<dbReference type="Pfam" id="PF00528">
    <property type="entry name" value="BPD_transp_1"/>
    <property type="match status" value="1"/>
</dbReference>
<dbReference type="Proteomes" id="UP000005496">
    <property type="component" value="Unassembled WGS sequence"/>
</dbReference>
<evidence type="ECO:0000256" key="5">
    <source>
        <dbReference type="RuleBase" id="RU363032"/>
    </source>
</evidence>
<comment type="subcellular location">
    <subcellularLocation>
        <location evidence="1 5">Cell membrane</location>
        <topology evidence="1 5">Multi-pass membrane protein</topology>
    </subcellularLocation>
</comment>
<evidence type="ECO:0000256" key="4">
    <source>
        <dbReference type="ARBA" id="ARBA00023136"/>
    </source>
</evidence>
<organism evidence="7 8">
    <name type="scientific">Desulfonatronospira thiodismutans ASO3-1</name>
    <dbReference type="NCBI Taxonomy" id="555779"/>
    <lineage>
        <taxon>Bacteria</taxon>
        <taxon>Pseudomonadati</taxon>
        <taxon>Thermodesulfobacteriota</taxon>
        <taxon>Desulfovibrionia</taxon>
        <taxon>Desulfovibrionales</taxon>
        <taxon>Desulfonatronovibrionaceae</taxon>
        <taxon>Desulfonatronospira</taxon>
    </lineage>
</organism>
<dbReference type="Pfam" id="PF12911">
    <property type="entry name" value="OppC_N"/>
    <property type="match status" value="1"/>
</dbReference>
<feature type="transmembrane region" description="Helical" evidence="5">
    <location>
        <begin position="263"/>
        <end position="287"/>
    </location>
</feature>
<dbReference type="EMBL" id="ACJN02000002">
    <property type="protein sequence ID" value="EFI34625.1"/>
    <property type="molecule type" value="Genomic_DNA"/>
</dbReference>
<proteinExistence type="inferred from homology"/>
<dbReference type="SUPFAM" id="SSF161098">
    <property type="entry name" value="MetI-like"/>
    <property type="match status" value="1"/>
</dbReference>
<dbReference type="InterPro" id="IPR035906">
    <property type="entry name" value="MetI-like_sf"/>
</dbReference>
<evidence type="ECO:0000313" key="7">
    <source>
        <dbReference type="EMBL" id="EFI34625.1"/>
    </source>
</evidence>
<dbReference type="RefSeq" id="WP_008869945.1">
    <property type="nucleotide sequence ID" value="NZ_ACJN02000002.1"/>
</dbReference>
<sequence length="350" mass="39008">MLKHLFKEITRRPMGVACLAILAALYLGTVFSQFLAPYLPTDQDLTSAYHPPTRIVLEDWRPHVQVYEQVDPAAARYEPVEGETAPIKFFAAGDEYRFWGLIPAQMRLFQVEEPHRIYLLGSDGTGRDVFSRLLYGAQVSLSIGFIGICITMTLGFLVGGIAGYFGGRTDFLAMRLVEFIIAVPSLYLLIALRGALAEHFEPEQMYLVIVIILSLIGWAGAARIIRGMALSLRQRPFVLAAEVMGQSSLRILFRHFLPNLASYLLVAATLSIPAYILAEAALSFLGLGIQEPGTSWGLMLQQAQELKVFTLNLWWLLTPGAAIFITVITFNMLGDVLRDIVDPRQQMVKR</sequence>
<evidence type="ECO:0000256" key="2">
    <source>
        <dbReference type="ARBA" id="ARBA00022692"/>
    </source>
</evidence>
<comment type="caution">
    <text evidence="7">The sequence shown here is derived from an EMBL/GenBank/DDBJ whole genome shotgun (WGS) entry which is preliminary data.</text>
</comment>
<dbReference type="Gene3D" id="1.10.3720.10">
    <property type="entry name" value="MetI-like"/>
    <property type="match status" value="1"/>
</dbReference>
<dbReference type="PANTHER" id="PTHR43839">
    <property type="entry name" value="OPPC IN A BINDING PROTEIN-DEPENDENT TRANSPORT SYSTEM"/>
    <property type="match status" value="1"/>
</dbReference>
<dbReference type="AlphaFoldDB" id="D6SPE9"/>
<dbReference type="InterPro" id="IPR000515">
    <property type="entry name" value="MetI-like"/>
</dbReference>
<keyword evidence="4 5" id="KW-0472">Membrane</keyword>
<gene>
    <name evidence="7" type="ORF">Dthio_PD1997</name>
</gene>
<feature type="transmembrane region" description="Helical" evidence="5">
    <location>
        <begin position="308"/>
        <end position="333"/>
    </location>
</feature>